<dbReference type="PANTHER" id="PTHR46082:SF6">
    <property type="entry name" value="AAA+ ATPASE DOMAIN-CONTAINING PROTEIN-RELATED"/>
    <property type="match status" value="1"/>
</dbReference>
<evidence type="ECO:0000313" key="3">
    <source>
        <dbReference type="Proteomes" id="UP000275385"/>
    </source>
</evidence>
<dbReference type="Gene3D" id="3.40.50.1820">
    <property type="entry name" value="alpha/beta hydrolase"/>
    <property type="match status" value="1"/>
</dbReference>
<dbReference type="OrthoDB" id="5086500at2759"/>
<name>A0A420Y6J6_9PEZI</name>
<dbReference type="InterPro" id="IPR002182">
    <property type="entry name" value="NB-ARC"/>
</dbReference>
<dbReference type="InterPro" id="IPR011990">
    <property type="entry name" value="TPR-like_helical_dom_sf"/>
</dbReference>
<dbReference type="Proteomes" id="UP000275385">
    <property type="component" value="Unassembled WGS sequence"/>
</dbReference>
<feature type="domain" description="NB-ARC" evidence="1">
    <location>
        <begin position="317"/>
        <end position="475"/>
    </location>
</feature>
<proteinExistence type="predicted"/>
<reference evidence="2 3" key="1">
    <citation type="submission" date="2018-08" db="EMBL/GenBank/DDBJ databases">
        <title>Draft genome of the lignicolous fungus Coniochaeta pulveracea.</title>
        <authorList>
            <person name="Borstlap C.J."/>
            <person name="De Witt R.N."/>
            <person name="Botha A."/>
            <person name="Volschenk H."/>
        </authorList>
    </citation>
    <scope>NUCLEOTIDE SEQUENCE [LARGE SCALE GENOMIC DNA]</scope>
    <source>
        <strain evidence="2 3">CAB683</strain>
    </source>
</reference>
<dbReference type="PANTHER" id="PTHR46082">
    <property type="entry name" value="ATP/GTP-BINDING PROTEIN-RELATED"/>
    <property type="match status" value="1"/>
</dbReference>
<organism evidence="2 3">
    <name type="scientific">Coniochaeta pulveracea</name>
    <dbReference type="NCBI Taxonomy" id="177199"/>
    <lineage>
        <taxon>Eukaryota</taxon>
        <taxon>Fungi</taxon>
        <taxon>Dikarya</taxon>
        <taxon>Ascomycota</taxon>
        <taxon>Pezizomycotina</taxon>
        <taxon>Sordariomycetes</taxon>
        <taxon>Sordariomycetidae</taxon>
        <taxon>Coniochaetales</taxon>
        <taxon>Coniochaetaceae</taxon>
        <taxon>Coniochaeta</taxon>
    </lineage>
</organism>
<dbReference type="GO" id="GO:0043531">
    <property type="term" value="F:ADP binding"/>
    <property type="evidence" value="ECO:0007669"/>
    <property type="project" value="InterPro"/>
</dbReference>
<protein>
    <recommendedName>
        <fullName evidence="1">NB-ARC domain-containing protein</fullName>
    </recommendedName>
</protein>
<dbReference type="Gene3D" id="3.40.50.300">
    <property type="entry name" value="P-loop containing nucleotide triphosphate hydrolases"/>
    <property type="match status" value="1"/>
</dbReference>
<keyword evidence="3" id="KW-1185">Reference proteome</keyword>
<sequence length="1174" mass="132660">MPLRQLVPKEDQSLERGKAPKIDIIAVHGLNPRSRTDAEHAWHTWRGPDGRLWLEVDLPSHVPDARIFLYQYNATAVYGKDHDTFLGKANELLEAIRVERDKVEDQDETRPIIFLAHSMGGLLVKQALINAQINPRYASIKAATSGLAFFATPHKGGTPRLVNLGKIASRFAITAGLQQGDDVIEVLRKGNMFSSIMEDHWRHLVDNFHVVTFWGGLDKIVPRESACLGLPGVRENVVKLNADHRDVCKFGPGPVDQDNLKLVQSNIKDLYQKALKKTVQTDHPPRPSSVIQGSQASANNRHHIPFLENRKFVGRDAIIQALKQKLFTEQDCWNLAVVGLGGVGKTQVALQFAYWVKHSHPEYAILWVSALSRTSFEQGYLGIGKKLGVRMDREDPMRSVETYLSSGEAAKWLLVIDNADDQELLESVSNYLPKSEQGVTIFTTRLMDIAISVAGSDVIELHEMGERESEMFLETSLIPSRQYLVKDKVRTTELLEALARLPLAIAQAAAYLNRNRSSIQQYLKLLRGAEPELVGLLSREFPDNTRYRESRNAVATTWIVSFEQIRNADPSAAELLAYIACIEPKAIPRSLLPTFESEVQQEHAIGTLSAYAFLVSREEDDVYDMHNLVQLATWIWIRREGDLEKTLLTALRRTDEVLDALWPKSGRGLAPSDSIRQQWRAYLPHASRLLHRSEGCEVDARYDLFFSVGQCFSFNRQFKPAIDCLEKVTKWRADRLPEDDEGRLVVAHWLAGDYLEVRQVKDAIRILEHIVEVEKQTLEEESASRLKSEQVLASAYIYDERANDAIPILQHVVEVLEKEWTEEAGIRLTAEHELGRAYLADGRIRDAIRITEHVVKHQLARAYMEDGRLEEAVLALEGVQNIVERTLAEDDHTRLTVEHDLASAYLRSGRTENGILMLEHVVDVREKTLAKEDYYRLLSEHDLATAYLNDNPGRISEGIRILQTVVEVRHKILNEEDHVLLDSQLDLASAYVDDGPSRLTEAIRILEHVVGVRKRTLEEGDNNLLVAEHALADAYMKDAPPRVKDATRMLKHVVVVREQILDEEDPRRLIPEHKLAGAYMKDAPPLVGEAIRMLEHVVKVKQRTLTEQSPVRLASEHSLANAYLLAGDAQKAVDVLQHVVDVESQLFEEGDIARQASVDLLSRAYADLRLQSEP</sequence>
<dbReference type="EMBL" id="QVQW01000043">
    <property type="protein sequence ID" value="RKU43380.1"/>
    <property type="molecule type" value="Genomic_DNA"/>
</dbReference>
<accession>A0A420Y6J6</accession>
<dbReference type="SUPFAM" id="SSF52540">
    <property type="entry name" value="P-loop containing nucleoside triphosphate hydrolases"/>
    <property type="match status" value="1"/>
</dbReference>
<dbReference type="InterPro" id="IPR053137">
    <property type="entry name" value="NLR-like"/>
</dbReference>
<gene>
    <name evidence="2" type="ORF">DL546_000396</name>
</gene>
<comment type="caution">
    <text evidence="2">The sequence shown here is derived from an EMBL/GenBank/DDBJ whole genome shotgun (WGS) entry which is preliminary data.</text>
</comment>
<dbReference type="Gene3D" id="1.25.40.10">
    <property type="entry name" value="Tetratricopeptide repeat domain"/>
    <property type="match status" value="3"/>
</dbReference>
<dbReference type="SUPFAM" id="SSF48452">
    <property type="entry name" value="TPR-like"/>
    <property type="match status" value="2"/>
</dbReference>
<dbReference type="Pfam" id="PF00931">
    <property type="entry name" value="NB-ARC"/>
    <property type="match status" value="1"/>
</dbReference>
<dbReference type="AlphaFoldDB" id="A0A420Y6J6"/>
<dbReference type="InterPro" id="IPR029058">
    <property type="entry name" value="AB_hydrolase_fold"/>
</dbReference>
<evidence type="ECO:0000313" key="2">
    <source>
        <dbReference type="EMBL" id="RKU43380.1"/>
    </source>
</evidence>
<dbReference type="SUPFAM" id="SSF53474">
    <property type="entry name" value="alpha/beta-Hydrolases"/>
    <property type="match status" value="1"/>
</dbReference>
<dbReference type="InterPro" id="IPR027417">
    <property type="entry name" value="P-loop_NTPase"/>
</dbReference>
<evidence type="ECO:0000259" key="1">
    <source>
        <dbReference type="Pfam" id="PF00931"/>
    </source>
</evidence>